<comment type="caution">
    <text evidence="2">The sequence shown here is derived from an EMBL/GenBank/DDBJ whole genome shotgun (WGS) entry which is preliminary data.</text>
</comment>
<protein>
    <submittedName>
        <fullName evidence="2">PilZ domain-containing protein</fullName>
    </submittedName>
</protein>
<keyword evidence="3" id="KW-1185">Reference proteome</keyword>
<dbReference type="RefSeq" id="WP_216151436.1">
    <property type="nucleotide sequence ID" value="NZ_JAHLDV010000074.1"/>
</dbReference>
<dbReference type="InterPro" id="IPR009875">
    <property type="entry name" value="PilZ_domain"/>
</dbReference>
<accession>A0ABS6BY94</accession>
<name>A0ABS6BY94_9CLOT</name>
<evidence type="ECO:0000313" key="3">
    <source>
        <dbReference type="Proteomes" id="UP000776252"/>
    </source>
</evidence>
<proteinExistence type="predicted"/>
<organism evidence="2 3">
    <name type="scientific">Clostridium frigoris</name>
    <dbReference type="NCBI Taxonomy" id="205327"/>
    <lineage>
        <taxon>Bacteria</taxon>
        <taxon>Bacillati</taxon>
        <taxon>Bacillota</taxon>
        <taxon>Clostridia</taxon>
        <taxon>Eubacteriales</taxon>
        <taxon>Clostridiaceae</taxon>
        <taxon>Clostridium</taxon>
    </lineage>
</organism>
<dbReference type="Pfam" id="PF07238">
    <property type="entry name" value="PilZ"/>
    <property type="match status" value="1"/>
</dbReference>
<gene>
    <name evidence="2" type="ORF">KPL37_17820</name>
</gene>
<reference evidence="2 3" key="1">
    <citation type="submission" date="2021-06" db="EMBL/GenBank/DDBJ databases">
        <title>Clostridia strains as spoilage organisms.</title>
        <authorList>
            <person name="Wambui J."/>
            <person name="Stephan R."/>
            <person name="Stevens M.J.A."/>
        </authorList>
    </citation>
    <scope>NUCLEOTIDE SEQUENCE [LARGE SCALE GENOMIC DNA]</scope>
    <source>
        <strain evidence="2 3">DSM 14204</strain>
    </source>
</reference>
<sequence length="223" mass="25682">MDIVGINENDVVKLINSNKSLVNGKVVKISHDYLGIKINNKQDAHIELKKGESIELIFIYSHEAMRCSSGILGVQKKGNEQYIIISTPVLIYKIERRKFERVSVILEAEYSPLYDDEDYKELKDVDTRYFRFFRKTYTVNISAGGVCIVIPKSELNSKFALVNLTIKNETITILCTNVRVTAMNDNTHNKVDYEYKDITEKHRQLILDFVAQKSKQANKDKII</sequence>
<dbReference type="EMBL" id="JAHLDV010000074">
    <property type="protein sequence ID" value="MBU3161568.1"/>
    <property type="molecule type" value="Genomic_DNA"/>
</dbReference>
<evidence type="ECO:0000259" key="1">
    <source>
        <dbReference type="Pfam" id="PF07238"/>
    </source>
</evidence>
<evidence type="ECO:0000313" key="2">
    <source>
        <dbReference type="EMBL" id="MBU3161568.1"/>
    </source>
</evidence>
<feature type="domain" description="PilZ" evidence="1">
    <location>
        <begin position="95"/>
        <end position="212"/>
    </location>
</feature>
<dbReference type="Proteomes" id="UP000776252">
    <property type="component" value="Unassembled WGS sequence"/>
</dbReference>